<gene>
    <name evidence="2" type="ORF">DACRYDRAFT_24842</name>
</gene>
<protein>
    <submittedName>
        <fullName evidence="2">Uncharacterized protein</fullName>
    </submittedName>
</protein>
<evidence type="ECO:0000313" key="2">
    <source>
        <dbReference type="EMBL" id="EJT97920.1"/>
    </source>
</evidence>
<dbReference type="Proteomes" id="UP000030653">
    <property type="component" value="Unassembled WGS sequence"/>
</dbReference>
<feature type="compositionally biased region" description="Polar residues" evidence="1">
    <location>
        <begin position="1"/>
        <end position="20"/>
    </location>
</feature>
<evidence type="ECO:0000313" key="3">
    <source>
        <dbReference type="Proteomes" id="UP000030653"/>
    </source>
</evidence>
<keyword evidence="3" id="KW-1185">Reference proteome</keyword>
<dbReference type="GeneID" id="63688940"/>
<dbReference type="RefSeq" id="XP_040624818.1">
    <property type="nucleotide sequence ID" value="XM_040773878.1"/>
</dbReference>
<feature type="region of interest" description="Disordered" evidence="1">
    <location>
        <begin position="1"/>
        <end position="108"/>
    </location>
</feature>
<accession>M5FNT9</accession>
<organism evidence="2 3">
    <name type="scientific">Dacryopinax primogenitus (strain DJM 731)</name>
    <name type="common">Brown rot fungus</name>
    <dbReference type="NCBI Taxonomy" id="1858805"/>
    <lineage>
        <taxon>Eukaryota</taxon>
        <taxon>Fungi</taxon>
        <taxon>Dikarya</taxon>
        <taxon>Basidiomycota</taxon>
        <taxon>Agaricomycotina</taxon>
        <taxon>Dacrymycetes</taxon>
        <taxon>Dacrymycetales</taxon>
        <taxon>Dacrymycetaceae</taxon>
        <taxon>Dacryopinax</taxon>
    </lineage>
</organism>
<name>M5FNT9_DACPD</name>
<sequence length="312" mass="33781">MSNLSRAHTHPTTRPLTSLSELPPPHPQRKSRTAAPTPTRSPPTRSPQLRAIPRSALASPLEEREEDPFGVAGFYGPAAAESFGWVREEGRTQPGEGDDGEEKRLDGEEELGMDECVRRVLSMEDRMGVLGISLPQLSRTPSSGSPSPPRQPPTTYAYTTTTTSNAYTYAYHSSDAPYPETDDGLHESFAARTKAMSYPDLVMLASKRAPSSTVPAGLSARGRKGMASLSPRPAPVSQTRTRAEVIYTTERRESSLERRTAVTSTMGVEPELGGLFFDGLGEKQGQGVGVEGAREGWRVWALDRAAKVVGLE</sequence>
<dbReference type="HOGENOM" id="CLU_891428_0_0_1"/>
<evidence type="ECO:0000256" key="1">
    <source>
        <dbReference type="SAM" id="MobiDB-lite"/>
    </source>
</evidence>
<proteinExistence type="predicted"/>
<feature type="region of interest" description="Disordered" evidence="1">
    <location>
        <begin position="134"/>
        <end position="158"/>
    </location>
</feature>
<reference evidence="2 3" key="1">
    <citation type="journal article" date="2012" name="Science">
        <title>The Paleozoic origin of enzymatic lignin decomposition reconstructed from 31 fungal genomes.</title>
        <authorList>
            <person name="Floudas D."/>
            <person name="Binder M."/>
            <person name="Riley R."/>
            <person name="Barry K."/>
            <person name="Blanchette R.A."/>
            <person name="Henrissat B."/>
            <person name="Martinez A.T."/>
            <person name="Otillar R."/>
            <person name="Spatafora J.W."/>
            <person name="Yadav J.S."/>
            <person name="Aerts A."/>
            <person name="Benoit I."/>
            <person name="Boyd A."/>
            <person name="Carlson A."/>
            <person name="Copeland A."/>
            <person name="Coutinho P.M."/>
            <person name="de Vries R.P."/>
            <person name="Ferreira P."/>
            <person name="Findley K."/>
            <person name="Foster B."/>
            <person name="Gaskell J."/>
            <person name="Glotzer D."/>
            <person name="Gorecki P."/>
            <person name="Heitman J."/>
            <person name="Hesse C."/>
            <person name="Hori C."/>
            <person name="Igarashi K."/>
            <person name="Jurgens J.A."/>
            <person name="Kallen N."/>
            <person name="Kersten P."/>
            <person name="Kohler A."/>
            <person name="Kuees U."/>
            <person name="Kumar T.K.A."/>
            <person name="Kuo A."/>
            <person name="LaButti K."/>
            <person name="Larrondo L.F."/>
            <person name="Lindquist E."/>
            <person name="Ling A."/>
            <person name="Lombard V."/>
            <person name="Lucas S."/>
            <person name="Lundell T."/>
            <person name="Martin R."/>
            <person name="McLaughlin D.J."/>
            <person name="Morgenstern I."/>
            <person name="Morin E."/>
            <person name="Murat C."/>
            <person name="Nagy L.G."/>
            <person name="Nolan M."/>
            <person name="Ohm R.A."/>
            <person name="Patyshakuliyeva A."/>
            <person name="Rokas A."/>
            <person name="Ruiz-Duenas F.J."/>
            <person name="Sabat G."/>
            <person name="Salamov A."/>
            <person name="Samejima M."/>
            <person name="Schmutz J."/>
            <person name="Slot J.C."/>
            <person name="St John F."/>
            <person name="Stenlid J."/>
            <person name="Sun H."/>
            <person name="Sun S."/>
            <person name="Syed K."/>
            <person name="Tsang A."/>
            <person name="Wiebenga A."/>
            <person name="Young D."/>
            <person name="Pisabarro A."/>
            <person name="Eastwood D.C."/>
            <person name="Martin F."/>
            <person name="Cullen D."/>
            <person name="Grigoriev I.V."/>
            <person name="Hibbett D.S."/>
        </authorList>
    </citation>
    <scope>NUCLEOTIDE SEQUENCE [LARGE SCALE GENOMIC DNA]</scope>
    <source>
        <strain evidence="2 3">DJM-731 SS1</strain>
    </source>
</reference>
<dbReference type="AlphaFoldDB" id="M5FNT9"/>
<dbReference type="OrthoDB" id="10655864at2759"/>
<dbReference type="EMBL" id="JH795875">
    <property type="protein sequence ID" value="EJT97920.1"/>
    <property type="molecule type" value="Genomic_DNA"/>
</dbReference>
<feature type="region of interest" description="Disordered" evidence="1">
    <location>
        <begin position="212"/>
        <end position="240"/>
    </location>
</feature>